<evidence type="ECO:0000259" key="4">
    <source>
        <dbReference type="PROSITE" id="PS51666"/>
    </source>
</evidence>
<dbReference type="OrthoDB" id="1740044at2759"/>
<dbReference type="PANTHER" id="PTHR31602">
    <property type="entry name" value="GROWTH-REGULATING FACTOR 5"/>
    <property type="match status" value="1"/>
</dbReference>
<evidence type="ECO:0000256" key="1">
    <source>
        <dbReference type="ARBA" id="ARBA00004123"/>
    </source>
</evidence>
<accession>A0A8J4R4G3</accession>
<comment type="function">
    <text evidence="3">Transcription activator.</text>
</comment>
<comment type="subcellular location">
    <subcellularLocation>
        <location evidence="1 3">Nucleus</location>
    </subcellularLocation>
</comment>
<name>A0A8J4R4G3_9ROSI</name>
<dbReference type="PANTHER" id="PTHR31602:SF51">
    <property type="entry name" value="GROWTH-REGULATING FACTOR"/>
    <property type="match status" value="1"/>
</dbReference>
<dbReference type="InterPro" id="IPR014978">
    <property type="entry name" value="Gln-Leu-Gln_QLQ"/>
</dbReference>
<dbReference type="Pfam" id="PF08880">
    <property type="entry name" value="QLQ"/>
    <property type="match status" value="1"/>
</dbReference>
<keyword evidence="3" id="KW-0010">Activator</keyword>
<dbReference type="GO" id="GO:0006355">
    <property type="term" value="P:regulation of DNA-templated transcription"/>
    <property type="evidence" value="ECO:0007669"/>
    <property type="project" value="InterPro"/>
</dbReference>
<dbReference type="InterPro" id="IPR031137">
    <property type="entry name" value="GRF"/>
</dbReference>
<dbReference type="GO" id="GO:0005634">
    <property type="term" value="C:nucleus"/>
    <property type="evidence" value="ECO:0007669"/>
    <property type="project" value="UniProtKB-SubCell"/>
</dbReference>
<sequence length="187" mass="20356">MTQDTTRAIVNFFAFSSEIMHAALALSAFRFATRSLSNAAAVRACACFNSSLATSTTCSNRLNLVITIGYSSRRLNGTSMHGALAGARGPFTPSQWMELEHQALIYKYLTANMHVPSNLLIPIRKALDSAGFSSFTGGLLRPNTCKIRKARFLTSTRLASQISLKMLVEIKISSTVAQTSKDKIKVD</sequence>
<evidence type="ECO:0000313" key="5">
    <source>
        <dbReference type="EMBL" id="KAF3956326.1"/>
    </source>
</evidence>
<keyword evidence="6" id="KW-1185">Reference proteome</keyword>
<evidence type="ECO:0000256" key="3">
    <source>
        <dbReference type="RuleBase" id="RU367127"/>
    </source>
</evidence>
<evidence type="ECO:0000313" key="6">
    <source>
        <dbReference type="Proteomes" id="UP000737018"/>
    </source>
</evidence>
<dbReference type="AlphaFoldDB" id="A0A8J4R4G3"/>
<dbReference type="GO" id="GO:0006351">
    <property type="term" value="P:DNA-templated transcription"/>
    <property type="evidence" value="ECO:0007669"/>
    <property type="project" value="UniProtKB-UniRule"/>
</dbReference>
<comment type="domain">
    <text evidence="3">The QLQ domain and WRC domain may be involved in protein-protein interaction and DNA-binding, respectively.</text>
</comment>
<organism evidence="5 6">
    <name type="scientific">Castanea mollissima</name>
    <name type="common">Chinese chestnut</name>
    <dbReference type="NCBI Taxonomy" id="60419"/>
    <lineage>
        <taxon>Eukaryota</taxon>
        <taxon>Viridiplantae</taxon>
        <taxon>Streptophyta</taxon>
        <taxon>Embryophyta</taxon>
        <taxon>Tracheophyta</taxon>
        <taxon>Spermatophyta</taxon>
        <taxon>Magnoliopsida</taxon>
        <taxon>eudicotyledons</taxon>
        <taxon>Gunneridae</taxon>
        <taxon>Pentapetalae</taxon>
        <taxon>rosids</taxon>
        <taxon>fabids</taxon>
        <taxon>Fagales</taxon>
        <taxon>Fagaceae</taxon>
        <taxon>Castanea</taxon>
    </lineage>
</organism>
<dbReference type="PROSITE" id="PS51666">
    <property type="entry name" value="QLQ"/>
    <property type="match status" value="1"/>
</dbReference>
<comment type="similarity">
    <text evidence="3">Belongs to the GRF family.</text>
</comment>
<keyword evidence="3" id="KW-0805">Transcription regulation</keyword>
<proteinExistence type="inferred from homology"/>
<dbReference type="Proteomes" id="UP000737018">
    <property type="component" value="Unassembled WGS sequence"/>
</dbReference>
<feature type="domain" description="QLQ" evidence="4">
    <location>
        <begin position="90"/>
        <end position="125"/>
    </location>
</feature>
<dbReference type="GO" id="GO:0048731">
    <property type="term" value="P:system development"/>
    <property type="evidence" value="ECO:0007669"/>
    <property type="project" value="UniProtKB-ARBA"/>
</dbReference>
<dbReference type="SMART" id="SM00951">
    <property type="entry name" value="QLQ"/>
    <property type="match status" value="1"/>
</dbReference>
<dbReference type="GO" id="GO:0005524">
    <property type="term" value="F:ATP binding"/>
    <property type="evidence" value="ECO:0007669"/>
    <property type="project" value="UniProtKB-UniRule"/>
</dbReference>
<protein>
    <recommendedName>
        <fullName evidence="3">Growth-regulating factor</fullName>
    </recommendedName>
</protein>
<comment type="caution">
    <text evidence="5">The sequence shown here is derived from an EMBL/GenBank/DDBJ whole genome shotgun (WGS) entry which is preliminary data.</text>
</comment>
<reference evidence="5" key="1">
    <citation type="submission" date="2020-03" db="EMBL/GenBank/DDBJ databases">
        <title>Castanea mollissima Vanexum genome sequencing.</title>
        <authorList>
            <person name="Staton M."/>
        </authorList>
    </citation>
    <scope>NUCLEOTIDE SEQUENCE</scope>
    <source>
        <tissue evidence="5">Leaf</tissue>
    </source>
</reference>
<gene>
    <name evidence="5" type="ORF">CMV_018533</name>
</gene>
<keyword evidence="2 3" id="KW-0539">Nucleus</keyword>
<dbReference type="EMBL" id="JRKL02003122">
    <property type="protein sequence ID" value="KAF3956326.1"/>
    <property type="molecule type" value="Genomic_DNA"/>
</dbReference>
<keyword evidence="3" id="KW-0804">Transcription</keyword>
<evidence type="ECO:0000256" key="2">
    <source>
        <dbReference type="ARBA" id="ARBA00023242"/>
    </source>
</evidence>